<evidence type="ECO:0000256" key="1">
    <source>
        <dbReference type="ARBA" id="ARBA00004496"/>
    </source>
</evidence>
<dbReference type="OrthoDB" id="8707547at2759"/>
<evidence type="ECO:0000256" key="2">
    <source>
        <dbReference type="ARBA" id="ARBA00008332"/>
    </source>
</evidence>
<evidence type="ECO:0000313" key="7">
    <source>
        <dbReference type="Proteomes" id="UP000007879"/>
    </source>
</evidence>
<dbReference type="EnsemblMetazoa" id="Aqu2.1.39227_001">
    <property type="protein sequence ID" value="Aqu2.1.39227_001"/>
    <property type="gene ID" value="Aqu2.1.39227"/>
</dbReference>
<feature type="region of interest" description="Disordered" evidence="5">
    <location>
        <begin position="170"/>
        <end position="250"/>
    </location>
</feature>
<dbReference type="STRING" id="400682.A0A1X7VIC0"/>
<keyword evidence="7" id="KW-1185">Reference proteome</keyword>
<evidence type="ECO:0000256" key="5">
    <source>
        <dbReference type="SAM" id="MobiDB-lite"/>
    </source>
</evidence>
<dbReference type="EnsemblMetazoa" id="XM_003384291.3">
    <property type="protein sequence ID" value="XP_003384339.1"/>
    <property type="gene ID" value="LOC100632360"/>
</dbReference>
<feature type="compositionally biased region" description="Polar residues" evidence="5">
    <location>
        <begin position="122"/>
        <end position="132"/>
    </location>
</feature>
<feature type="compositionally biased region" description="Basic and acidic residues" evidence="5">
    <location>
        <begin position="112"/>
        <end position="121"/>
    </location>
</feature>
<feature type="compositionally biased region" description="Basic residues" evidence="5">
    <location>
        <begin position="237"/>
        <end position="250"/>
    </location>
</feature>
<proteinExistence type="inferred from homology"/>
<gene>
    <name evidence="6" type="primary">100632360</name>
</gene>
<evidence type="ECO:0000256" key="4">
    <source>
        <dbReference type="ARBA" id="ARBA00022553"/>
    </source>
</evidence>
<feature type="compositionally biased region" description="Basic and acidic residues" evidence="5">
    <location>
        <begin position="204"/>
        <end position="218"/>
    </location>
</feature>
<accession>A0A1X7VIC0</accession>
<dbReference type="Proteomes" id="UP000007879">
    <property type="component" value="Unassembled WGS sequence"/>
</dbReference>
<keyword evidence="4" id="KW-0597">Phosphoprotein</keyword>
<organism evidence="6">
    <name type="scientific">Amphimedon queenslandica</name>
    <name type="common">Sponge</name>
    <dbReference type="NCBI Taxonomy" id="400682"/>
    <lineage>
        <taxon>Eukaryota</taxon>
        <taxon>Metazoa</taxon>
        <taxon>Porifera</taxon>
        <taxon>Demospongiae</taxon>
        <taxon>Heteroscleromorpha</taxon>
        <taxon>Haplosclerida</taxon>
        <taxon>Niphatidae</taxon>
        <taxon>Amphimedon</taxon>
    </lineage>
</organism>
<dbReference type="AlphaFoldDB" id="A0A1X7VIC0"/>
<dbReference type="InParanoid" id="A0A1X7VIC0"/>
<dbReference type="GO" id="GO:0005737">
    <property type="term" value="C:cytoplasm"/>
    <property type="evidence" value="ECO:0007669"/>
    <property type="project" value="UniProtKB-SubCell"/>
</dbReference>
<comment type="similarity">
    <text evidence="2">Belongs to the MLF family.</text>
</comment>
<dbReference type="KEGG" id="aqu:100632360"/>
<dbReference type="PANTHER" id="PTHR13105">
    <property type="entry name" value="MYELOID LEUKEMIA FACTOR"/>
    <property type="match status" value="1"/>
</dbReference>
<dbReference type="InterPro" id="IPR019376">
    <property type="entry name" value="Myeloid_leukemia_factor"/>
</dbReference>
<dbReference type="FunCoup" id="A0A1X7VIC0">
    <property type="interactions" value="5"/>
</dbReference>
<protein>
    <recommendedName>
        <fullName evidence="8">Myeloid leukemia factor</fullName>
    </recommendedName>
</protein>
<evidence type="ECO:0000313" key="6">
    <source>
        <dbReference type="EnsemblMetazoa" id="Aqu2.1.39227_001"/>
    </source>
</evidence>
<keyword evidence="3" id="KW-0963">Cytoplasm</keyword>
<reference evidence="6" key="2">
    <citation type="submission" date="2017-05" db="UniProtKB">
        <authorList>
            <consortium name="EnsemblMetazoa"/>
        </authorList>
    </citation>
    <scope>IDENTIFICATION</scope>
</reference>
<dbReference type="eggNOG" id="KOG4049">
    <property type="taxonomic scope" value="Eukaryota"/>
</dbReference>
<evidence type="ECO:0000256" key="3">
    <source>
        <dbReference type="ARBA" id="ARBA00022490"/>
    </source>
</evidence>
<sequence>MAFRDDPFFRRQHFGPMSGSPFDIHRHHGDHAVMRREQRDPMFGMMMMDPFARMQSMMANFDNMFAAAQEGRGGHSYSQSTVMHFSSTNGRDGQPQIYQASSSTRCAPGGIKESRKMERDSTTGVQKTSVSHQIGDKSRTVQREVNLRTNEREENREYINLTEEDEPSFSREWDEKARSYPRSLGVGPSRRDHYAHSMGLPSEPTHRQDRGMFVDHTHSSPPMYPRMQPYSVDNGQRKKRDKKAAKVTFD</sequence>
<comment type="subcellular location">
    <subcellularLocation>
        <location evidence="1">Cytoplasm</location>
    </subcellularLocation>
</comment>
<feature type="region of interest" description="Disordered" evidence="5">
    <location>
        <begin position="100"/>
        <end position="139"/>
    </location>
</feature>
<name>A0A1X7VIC0_AMPQE</name>
<reference evidence="7" key="1">
    <citation type="journal article" date="2010" name="Nature">
        <title>The Amphimedon queenslandica genome and the evolution of animal complexity.</title>
        <authorList>
            <person name="Srivastava M."/>
            <person name="Simakov O."/>
            <person name="Chapman J."/>
            <person name="Fahey B."/>
            <person name="Gauthier M.E."/>
            <person name="Mitros T."/>
            <person name="Richards G.S."/>
            <person name="Conaco C."/>
            <person name="Dacre M."/>
            <person name="Hellsten U."/>
            <person name="Larroux C."/>
            <person name="Putnam N.H."/>
            <person name="Stanke M."/>
            <person name="Adamska M."/>
            <person name="Darling A."/>
            <person name="Degnan S.M."/>
            <person name="Oakley T.H."/>
            <person name="Plachetzki D.C."/>
            <person name="Zhai Y."/>
            <person name="Adamski M."/>
            <person name="Calcino A."/>
            <person name="Cummins S.F."/>
            <person name="Goodstein D.M."/>
            <person name="Harris C."/>
            <person name="Jackson D.J."/>
            <person name="Leys S.P."/>
            <person name="Shu S."/>
            <person name="Woodcroft B.J."/>
            <person name="Vervoort M."/>
            <person name="Kosik K.S."/>
            <person name="Manning G."/>
            <person name="Degnan B.M."/>
            <person name="Rokhsar D.S."/>
        </authorList>
    </citation>
    <scope>NUCLEOTIDE SEQUENCE [LARGE SCALE GENOMIC DNA]</scope>
</reference>
<dbReference type="Pfam" id="PF10248">
    <property type="entry name" value="Mlf1IP"/>
    <property type="match status" value="1"/>
</dbReference>
<evidence type="ECO:0008006" key="8">
    <source>
        <dbReference type="Google" id="ProtNLM"/>
    </source>
</evidence>